<reference evidence="1" key="1">
    <citation type="submission" date="2022-03" db="EMBL/GenBank/DDBJ databases">
        <authorList>
            <person name="Tunstrom K."/>
        </authorList>
    </citation>
    <scope>NUCLEOTIDE SEQUENCE</scope>
</reference>
<organism evidence="1 2">
    <name type="scientific">Euphydryas editha</name>
    <name type="common">Edith's checkerspot</name>
    <dbReference type="NCBI Taxonomy" id="104508"/>
    <lineage>
        <taxon>Eukaryota</taxon>
        <taxon>Metazoa</taxon>
        <taxon>Ecdysozoa</taxon>
        <taxon>Arthropoda</taxon>
        <taxon>Hexapoda</taxon>
        <taxon>Insecta</taxon>
        <taxon>Pterygota</taxon>
        <taxon>Neoptera</taxon>
        <taxon>Endopterygota</taxon>
        <taxon>Lepidoptera</taxon>
        <taxon>Glossata</taxon>
        <taxon>Ditrysia</taxon>
        <taxon>Papilionoidea</taxon>
        <taxon>Nymphalidae</taxon>
        <taxon>Nymphalinae</taxon>
        <taxon>Euphydryas</taxon>
    </lineage>
</organism>
<dbReference type="EMBL" id="CAKOGL010000017">
    <property type="protein sequence ID" value="CAH2097192.1"/>
    <property type="molecule type" value="Genomic_DNA"/>
</dbReference>
<protein>
    <submittedName>
        <fullName evidence="1">Uncharacterized protein</fullName>
    </submittedName>
</protein>
<accession>A0AAU9UH92</accession>
<proteinExistence type="predicted"/>
<evidence type="ECO:0000313" key="2">
    <source>
        <dbReference type="Proteomes" id="UP001153954"/>
    </source>
</evidence>
<comment type="caution">
    <text evidence="1">The sequence shown here is derived from an EMBL/GenBank/DDBJ whole genome shotgun (WGS) entry which is preliminary data.</text>
</comment>
<name>A0AAU9UH92_EUPED</name>
<dbReference type="AlphaFoldDB" id="A0AAU9UH92"/>
<evidence type="ECO:0000313" key="1">
    <source>
        <dbReference type="EMBL" id="CAH2097192.1"/>
    </source>
</evidence>
<dbReference type="InterPro" id="IPR032007">
    <property type="entry name" value="DUF4791"/>
</dbReference>
<keyword evidence="2" id="KW-1185">Reference proteome</keyword>
<sequence>MGQEDDINASIAHIVLGCVAGQSLGRIHARSYSHPGMHANFFVHGVLGFLNFQSGKFNNDFTAAYNISTSATRYLALPCLMADLYRGDGNLSTIHLVSGLIPFVMALAGNDNPHLGNLVIACNIVSLCVYSQQNDRIWGWYTAGAGVVAYFFTPQMGKKVAYPLFLALMEYCAYRMFHIQFSSPSP</sequence>
<gene>
    <name evidence="1" type="ORF">EEDITHA_LOCUS12445</name>
</gene>
<dbReference type="Proteomes" id="UP001153954">
    <property type="component" value="Unassembled WGS sequence"/>
</dbReference>
<dbReference type="Pfam" id="PF16039">
    <property type="entry name" value="DUF4791"/>
    <property type="match status" value="1"/>
</dbReference>